<dbReference type="InterPro" id="IPR025543">
    <property type="entry name" value="Dodecin-like"/>
</dbReference>
<dbReference type="AlphaFoldDB" id="A0A975AH49"/>
<dbReference type="InterPro" id="IPR036694">
    <property type="entry name" value="Dodecin-like_sf"/>
</dbReference>
<dbReference type="EMBL" id="CP071444">
    <property type="protein sequence ID" value="QSX08239.1"/>
    <property type="molecule type" value="Genomic_DNA"/>
</dbReference>
<sequence>MAVVKVVEIIAQSSEGWEAATQEAITQASKTIKHIESVYVKEFKAIVEAGKIVNYRVNVKISFVVE</sequence>
<dbReference type="InterPro" id="IPR009923">
    <property type="entry name" value="Dodecin"/>
</dbReference>
<reference evidence="1" key="1">
    <citation type="submission" date="2021-03" db="EMBL/GenBank/DDBJ databases">
        <title>Alkalibacter marinus sp. nov., isolated from tidal flat sediment.</title>
        <authorList>
            <person name="Namirimu T."/>
            <person name="Yang J.-A."/>
            <person name="Yang S.-H."/>
            <person name="Kim Y.-J."/>
            <person name="Kwon K.K."/>
        </authorList>
    </citation>
    <scope>NUCLEOTIDE SEQUENCE</scope>
    <source>
        <strain evidence="1">ES005</strain>
    </source>
</reference>
<gene>
    <name evidence="1" type="ORF">J0B03_10640</name>
</gene>
<dbReference type="PANTHER" id="PTHR39324:SF1">
    <property type="entry name" value="CALCIUM DODECIN"/>
    <property type="match status" value="1"/>
</dbReference>
<keyword evidence="2" id="KW-1185">Reference proteome</keyword>
<dbReference type="KEGG" id="alka:J0B03_10640"/>
<dbReference type="PANTHER" id="PTHR39324">
    <property type="entry name" value="CALCIUM DODECIN"/>
    <property type="match status" value="1"/>
</dbReference>
<name>A0A975AH49_9FIRM</name>
<accession>A0A975AH49</accession>
<organism evidence="1 2">
    <name type="scientific">Alkalibacter rhizosphaerae</name>
    <dbReference type="NCBI Taxonomy" id="2815577"/>
    <lineage>
        <taxon>Bacteria</taxon>
        <taxon>Bacillati</taxon>
        <taxon>Bacillota</taxon>
        <taxon>Clostridia</taxon>
        <taxon>Eubacteriales</taxon>
        <taxon>Eubacteriaceae</taxon>
        <taxon>Alkalibacter</taxon>
    </lineage>
</organism>
<dbReference type="Proteomes" id="UP000663499">
    <property type="component" value="Chromosome"/>
</dbReference>
<dbReference type="Pfam" id="PF07311">
    <property type="entry name" value="Dodecin"/>
    <property type="match status" value="1"/>
</dbReference>
<protein>
    <submittedName>
        <fullName evidence="1">Dodecin domain-containing protein</fullName>
    </submittedName>
</protein>
<evidence type="ECO:0000313" key="1">
    <source>
        <dbReference type="EMBL" id="QSX08239.1"/>
    </source>
</evidence>
<dbReference type="Gene3D" id="3.30.1660.10">
    <property type="entry name" value="Flavin-binding protein dodecin"/>
    <property type="match status" value="1"/>
</dbReference>
<evidence type="ECO:0000313" key="2">
    <source>
        <dbReference type="Proteomes" id="UP000663499"/>
    </source>
</evidence>
<dbReference type="SUPFAM" id="SSF89807">
    <property type="entry name" value="Dodecin-like"/>
    <property type="match status" value="1"/>
</dbReference>
<dbReference type="RefSeq" id="WP_207299581.1">
    <property type="nucleotide sequence ID" value="NZ_CP071444.1"/>
</dbReference>
<proteinExistence type="predicted"/>